<dbReference type="Gene3D" id="3.40.630.30">
    <property type="match status" value="1"/>
</dbReference>
<name>A0A7X2T465_9FIRM</name>
<protein>
    <submittedName>
        <fullName evidence="2">GNAT family N-acetyltransferase</fullName>
    </submittedName>
</protein>
<keyword evidence="3" id="KW-1185">Reference proteome</keyword>
<organism evidence="2 3">
    <name type="scientific">Floccifex porci</name>
    <dbReference type="NCBI Taxonomy" id="2606629"/>
    <lineage>
        <taxon>Bacteria</taxon>
        <taxon>Bacillati</taxon>
        <taxon>Bacillota</taxon>
        <taxon>Erysipelotrichia</taxon>
        <taxon>Erysipelotrichales</taxon>
        <taxon>Erysipelotrichaceae</taxon>
        <taxon>Floccifex</taxon>
    </lineage>
</organism>
<dbReference type="PROSITE" id="PS51186">
    <property type="entry name" value="GNAT"/>
    <property type="match status" value="1"/>
</dbReference>
<dbReference type="CDD" id="cd04301">
    <property type="entry name" value="NAT_SF"/>
    <property type="match status" value="1"/>
</dbReference>
<dbReference type="Proteomes" id="UP000470082">
    <property type="component" value="Unassembled WGS sequence"/>
</dbReference>
<dbReference type="InterPro" id="IPR016181">
    <property type="entry name" value="Acyl_CoA_acyltransferase"/>
</dbReference>
<gene>
    <name evidence="2" type="ORF">FYJ50_06560</name>
</gene>
<comment type="caution">
    <text evidence="2">The sequence shown here is derived from an EMBL/GenBank/DDBJ whole genome shotgun (WGS) entry which is preliminary data.</text>
</comment>
<evidence type="ECO:0000313" key="3">
    <source>
        <dbReference type="Proteomes" id="UP000470082"/>
    </source>
</evidence>
<accession>A0A7X2T465</accession>
<keyword evidence="2" id="KW-0808">Transferase</keyword>
<evidence type="ECO:0000259" key="1">
    <source>
        <dbReference type="PROSITE" id="PS51186"/>
    </source>
</evidence>
<dbReference type="GO" id="GO:0016747">
    <property type="term" value="F:acyltransferase activity, transferring groups other than amino-acyl groups"/>
    <property type="evidence" value="ECO:0007669"/>
    <property type="project" value="InterPro"/>
</dbReference>
<evidence type="ECO:0000313" key="2">
    <source>
        <dbReference type="EMBL" id="MSS01758.1"/>
    </source>
</evidence>
<dbReference type="Pfam" id="PF00583">
    <property type="entry name" value="Acetyltransf_1"/>
    <property type="match status" value="1"/>
</dbReference>
<dbReference type="RefSeq" id="WP_154460330.1">
    <property type="nucleotide sequence ID" value="NZ_JAQYTQ010000041.1"/>
</dbReference>
<dbReference type="InterPro" id="IPR000182">
    <property type="entry name" value="GNAT_dom"/>
</dbReference>
<dbReference type="AlphaFoldDB" id="A0A7X2T465"/>
<feature type="domain" description="N-acetyltransferase" evidence="1">
    <location>
        <begin position="2"/>
        <end position="143"/>
    </location>
</feature>
<reference evidence="2 3" key="1">
    <citation type="submission" date="2019-08" db="EMBL/GenBank/DDBJ databases">
        <title>In-depth cultivation of the pig gut microbiome towards novel bacterial diversity and tailored functional studies.</title>
        <authorList>
            <person name="Wylensek D."/>
            <person name="Hitch T.C.A."/>
            <person name="Clavel T."/>
        </authorList>
    </citation>
    <scope>NUCLEOTIDE SEQUENCE [LARGE SCALE GENOMIC DNA]</scope>
    <source>
        <strain evidence="2 3">LKV-178-WT-2G</strain>
    </source>
</reference>
<dbReference type="EMBL" id="VUMM01000012">
    <property type="protein sequence ID" value="MSS01758.1"/>
    <property type="molecule type" value="Genomic_DNA"/>
</dbReference>
<dbReference type="SUPFAM" id="SSF55729">
    <property type="entry name" value="Acyl-CoA N-acyltransferases (Nat)"/>
    <property type="match status" value="1"/>
</dbReference>
<proteinExistence type="predicted"/>
<sequence>MIQYKKCEAGDEKWVIEIVKQFRNQTISTQKAKDLVNNKNIWIYIAYDNDIVCGYTLSYVLERMDCDSNMLMIYHCFVNDSYWHQHIGQTLMEMVLEQAHQMHYTFLITQDTNEAANGLYQKLGGQLHNENKNVYYWYGLSKPKI</sequence>